<dbReference type="GO" id="GO:0003677">
    <property type="term" value="F:DNA binding"/>
    <property type="evidence" value="ECO:0007669"/>
    <property type="project" value="InterPro"/>
</dbReference>
<organism evidence="3 4">
    <name type="scientific">Micromonospora mirobrigensis</name>
    <dbReference type="NCBI Taxonomy" id="262898"/>
    <lineage>
        <taxon>Bacteria</taxon>
        <taxon>Bacillati</taxon>
        <taxon>Actinomycetota</taxon>
        <taxon>Actinomycetes</taxon>
        <taxon>Micromonosporales</taxon>
        <taxon>Micromonosporaceae</taxon>
        <taxon>Micromonospora</taxon>
    </lineage>
</organism>
<evidence type="ECO:0000313" key="4">
    <source>
        <dbReference type="Proteomes" id="UP000199504"/>
    </source>
</evidence>
<dbReference type="OrthoDB" id="3188901at2"/>
<dbReference type="PANTHER" id="PTHR33055">
    <property type="entry name" value="TRANSPOSASE FOR INSERTION SEQUENCE ELEMENT IS1111A"/>
    <property type="match status" value="1"/>
</dbReference>
<evidence type="ECO:0000259" key="2">
    <source>
        <dbReference type="Pfam" id="PF02371"/>
    </source>
</evidence>
<dbReference type="GO" id="GO:0004803">
    <property type="term" value="F:transposase activity"/>
    <property type="evidence" value="ECO:0007669"/>
    <property type="project" value="InterPro"/>
</dbReference>
<dbReference type="InterPro" id="IPR002525">
    <property type="entry name" value="Transp_IS110-like_N"/>
</dbReference>
<dbReference type="Proteomes" id="UP000199504">
    <property type="component" value="Unassembled WGS sequence"/>
</dbReference>
<evidence type="ECO:0000259" key="1">
    <source>
        <dbReference type="Pfam" id="PF01548"/>
    </source>
</evidence>
<dbReference type="Pfam" id="PF02371">
    <property type="entry name" value="Transposase_20"/>
    <property type="match status" value="1"/>
</dbReference>
<name>A0A1C4V1H8_9ACTN</name>
<dbReference type="RefSeq" id="WP_091602747.1">
    <property type="nucleotide sequence ID" value="NZ_FMCX01000001.1"/>
</dbReference>
<gene>
    <name evidence="3" type="ORF">GA0070564_101875</name>
</gene>
<proteinExistence type="predicted"/>
<dbReference type="PANTHER" id="PTHR33055:SF3">
    <property type="entry name" value="PUTATIVE TRANSPOSASE FOR IS117-RELATED"/>
    <property type="match status" value="1"/>
</dbReference>
<dbReference type="GO" id="GO:0006313">
    <property type="term" value="P:DNA transposition"/>
    <property type="evidence" value="ECO:0007669"/>
    <property type="project" value="InterPro"/>
</dbReference>
<dbReference type="AlphaFoldDB" id="A0A1C4V1H8"/>
<evidence type="ECO:0000313" key="3">
    <source>
        <dbReference type="EMBL" id="SCE77671.1"/>
    </source>
</evidence>
<keyword evidence="4" id="KW-1185">Reference proteome</keyword>
<protein>
    <submittedName>
        <fullName evidence="3">Transposase</fullName>
    </submittedName>
</protein>
<dbReference type="Pfam" id="PF01548">
    <property type="entry name" value="DEDD_Tnp_IS110"/>
    <property type="match status" value="1"/>
</dbReference>
<feature type="domain" description="Transposase IS116/IS110/IS902 C-terminal" evidence="2">
    <location>
        <begin position="267"/>
        <end position="351"/>
    </location>
</feature>
<reference evidence="4" key="1">
    <citation type="submission" date="2016-06" db="EMBL/GenBank/DDBJ databases">
        <authorList>
            <person name="Varghese N."/>
            <person name="Submissions Spin"/>
        </authorList>
    </citation>
    <scope>NUCLEOTIDE SEQUENCE [LARGE SCALE GENOMIC DNA]</scope>
    <source>
        <strain evidence="4">DSM 44830</strain>
    </source>
</reference>
<dbReference type="InterPro" id="IPR047650">
    <property type="entry name" value="Transpos_IS110"/>
</dbReference>
<accession>A0A1C4V1H8</accession>
<dbReference type="EMBL" id="FMCX01000001">
    <property type="protein sequence ID" value="SCE77671.1"/>
    <property type="molecule type" value="Genomic_DNA"/>
</dbReference>
<feature type="domain" description="Transposase IS110-like N-terminal" evidence="1">
    <location>
        <begin position="6"/>
        <end position="160"/>
    </location>
</feature>
<sequence>MAKLWIGVDIGKTHHHVAAVASDGRLVYSRRVANDETALLTVMAEVSTHGRPACWAVDVTNGLSALLLTLLWRRQVQVRYVSGTVAFHMAAAFAGGNKTDARDAVVIAQTIRMRPDIPILEPSDRLLAELTVLTSYRADLVGQRVATLFRLQELLTGISPVLERAVDLNRKAPMMVLACWQTPAAIRHAGVDRITALLRRGHVKNALQVAEAMVAAARQQTVTLPGQRAAAVVVGQMATEILALEQRIAAVDDLIAEQLDQHPLAPIIESLPGMGPLLTAELLVHTAGMTEHDSPTKLAAHAGLAPVSRDSGTASGNHRQPRRYHRRLRHILWMAAFTAARECPTSRAYYEKKRAEGKNHRQAILALARRRVDVLWALIRDRKTFSRPAVTVRTAA</sequence>
<dbReference type="InterPro" id="IPR003346">
    <property type="entry name" value="Transposase_20"/>
</dbReference>
<dbReference type="NCBIfam" id="NF033542">
    <property type="entry name" value="transpos_IS110"/>
    <property type="match status" value="1"/>
</dbReference>